<protein>
    <recommendedName>
        <fullName evidence="4">Energy transducer TonB</fullName>
    </recommendedName>
</protein>
<dbReference type="EMBL" id="JBHSMU010000009">
    <property type="protein sequence ID" value="MFC5459984.1"/>
    <property type="molecule type" value="Genomic_DNA"/>
</dbReference>
<evidence type="ECO:0000313" key="3">
    <source>
        <dbReference type="Proteomes" id="UP001596050"/>
    </source>
</evidence>
<name>A0ABW0L2P8_9BURK</name>
<sequence>MTQRIAAGVAVSLAVHVLMLASWRGVDRAPELPPEPPRPLAIRVQPPPPPPLRIETPPPPPPPAAAKAPARPATPRKPRPVIAVPPEPAAPAAPDPFVVEQAPRVPVEPPPADTPRFDLDAARKTARSLANLRDPAREGTAVAQFPEKPLETESRAARAIGAAKRRNCKDGIPGGLLAPLLLLADKKDSGCKW</sequence>
<feature type="compositionally biased region" description="Pro residues" evidence="1">
    <location>
        <begin position="31"/>
        <end position="64"/>
    </location>
</feature>
<organism evidence="2 3">
    <name type="scientific">Massilia niabensis</name>
    <dbReference type="NCBI Taxonomy" id="544910"/>
    <lineage>
        <taxon>Bacteria</taxon>
        <taxon>Pseudomonadati</taxon>
        <taxon>Pseudomonadota</taxon>
        <taxon>Betaproteobacteria</taxon>
        <taxon>Burkholderiales</taxon>
        <taxon>Oxalobacteraceae</taxon>
        <taxon>Telluria group</taxon>
        <taxon>Massilia</taxon>
    </lineage>
</organism>
<dbReference type="RefSeq" id="WP_379782370.1">
    <property type="nucleotide sequence ID" value="NZ_JBHSMU010000009.1"/>
</dbReference>
<comment type="caution">
    <text evidence="2">The sequence shown here is derived from an EMBL/GenBank/DDBJ whole genome shotgun (WGS) entry which is preliminary data.</text>
</comment>
<evidence type="ECO:0008006" key="4">
    <source>
        <dbReference type="Google" id="ProtNLM"/>
    </source>
</evidence>
<feature type="region of interest" description="Disordered" evidence="1">
    <location>
        <begin position="25"/>
        <end position="94"/>
    </location>
</feature>
<feature type="compositionally biased region" description="Pro residues" evidence="1">
    <location>
        <begin position="83"/>
        <end position="94"/>
    </location>
</feature>
<keyword evidence="3" id="KW-1185">Reference proteome</keyword>
<evidence type="ECO:0000256" key="1">
    <source>
        <dbReference type="SAM" id="MobiDB-lite"/>
    </source>
</evidence>
<reference evidence="3" key="1">
    <citation type="journal article" date="2019" name="Int. J. Syst. Evol. Microbiol.">
        <title>The Global Catalogue of Microorganisms (GCM) 10K type strain sequencing project: providing services to taxonomists for standard genome sequencing and annotation.</title>
        <authorList>
            <consortium name="The Broad Institute Genomics Platform"/>
            <consortium name="The Broad Institute Genome Sequencing Center for Infectious Disease"/>
            <person name="Wu L."/>
            <person name="Ma J."/>
        </authorList>
    </citation>
    <scope>NUCLEOTIDE SEQUENCE [LARGE SCALE GENOMIC DNA]</scope>
    <source>
        <strain evidence="3">KACC 12649</strain>
    </source>
</reference>
<accession>A0ABW0L2P8</accession>
<evidence type="ECO:0000313" key="2">
    <source>
        <dbReference type="EMBL" id="MFC5459984.1"/>
    </source>
</evidence>
<gene>
    <name evidence="2" type="ORF">ACFPN5_09200</name>
</gene>
<proteinExistence type="predicted"/>
<dbReference type="Proteomes" id="UP001596050">
    <property type="component" value="Unassembled WGS sequence"/>
</dbReference>